<evidence type="ECO:0000256" key="1">
    <source>
        <dbReference type="SAM" id="SignalP"/>
    </source>
</evidence>
<reference evidence="2 3" key="2">
    <citation type="submission" date="2016-08" db="EMBL/GenBank/DDBJ databases">
        <title>Pervasive Adenine N6-methylation of Active Genes in Fungi.</title>
        <authorList>
            <consortium name="DOE Joint Genome Institute"/>
            <person name="Mondo S.J."/>
            <person name="Dannebaum R.O."/>
            <person name="Kuo R.C."/>
            <person name="Labutti K."/>
            <person name="Haridas S."/>
            <person name="Kuo A."/>
            <person name="Salamov A."/>
            <person name="Ahrendt S.R."/>
            <person name="Lipzen A."/>
            <person name="Sullivan W."/>
            <person name="Andreopoulos W.B."/>
            <person name="Clum A."/>
            <person name="Lindquist E."/>
            <person name="Daum C."/>
            <person name="Ramamoorthy G.K."/>
            <person name="Gryganskyi A."/>
            <person name="Culley D."/>
            <person name="Magnuson J.K."/>
            <person name="James T.Y."/>
            <person name="O'Malley M.A."/>
            <person name="Stajich J.E."/>
            <person name="Spatafora J.W."/>
            <person name="Visel A."/>
            <person name="Grigoriev I.V."/>
        </authorList>
    </citation>
    <scope>NUCLEOTIDE SEQUENCE [LARGE SCALE GENOMIC DNA]</scope>
    <source>
        <strain evidence="2 3">S4</strain>
    </source>
</reference>
<sequence>MKFYSALAFFLLCTMLVLSNPIRSTEETENKLIEKRAKIPQSLIDYVKGHNGVADLGNELGKAVKDLQKEKDERNCIEKREAYYLDCLKKTNYYFLPYCYMFLDIKC</sequence>
<feature type="signal peptide" evidence="1">
    <location>
        <begin position="1"/>
        <end position="19"/>
    </location>
</feature>
<accession>A0A1Y1X703</accession>
<dbReference type="Proteomes" id="UP000193944">
    <property type="component" value="Unassembled WGS sequence"/>
</dbReference>
<dbReference type="EMBL" id="MCFG01000125">
    <property type="protein sequence ID" value="ORX81166.1"/>
    <property type="molecule type" value="Genomic_DNA"/>
</dbReference>
<name>A0A1Y1X703_9FUNG</name>
<evidence type="ECO:0000313" key="2">
    <source>
        <dbReference type="EMBL" id="ORX81166.1"/>
    </source>
</evidence>
<protein>
    <submittedName>
        <fullName evidence="2">Uncharacterized protein</fullName>
    </submittedName>
</protein>
<keyword evidence="3" id="KW-1185">Reference proteome</keyword>
<organism evidence="2 3">
    <name type="scientific">Anaeromyces robustus</name>
    <dbReference type="NCBI Taxonomy" id="1754192"/>
    <lineage>
        <taxon>Eukaryota</taxon>
        <taxon>Fungi</taxon>
        <taxon>Fungi incertae sedis</taxon>
        <taxon>Chytridiomycota</taxon>
        <taxon>Chytridiomycota incertae sedis</taxon>
        <taxon>Neocallimastigomycetes</taxon>
        <taxon>Neocallimastigales</taxon>
        <taxon>Neocallimastigaceae</taxon>
        <taxon>Anaeromyces</taxon>
    </lineage>
</organism>
<keyword evidence="1" id="KW-0732">Signal</keyword>
<comment type="caution">
    <text evidence="2">The sequence shown here is derived from an EMBL/GenBank/DDBJ whole genome shotgun (WGS) entry which is preliminary data.</text>
</comment>
<feature type="chain" id="PRO_5011000572" evidence="1">
    <location>
        <begin position="20"/>
        <end position="107"/>
    </location>
</feature>
<proteinExistence type="predicted"/>
<evidence type="ECO:0000313" key="3">
    <source>
        <dbReference type="Proteomes" id="UP000193944"/>
    </source>
</evidence>
<reference evidence="2 3" key="1">
    <citation type="submission" date="2016-08" db="EMBL/GenBank/DDBJ databases">
        <title>A Parts List for Fungal Cellulosomes Revealed by Comparative Genomics.</title>
        <authorList>
            <consortium name="DOE Joint Genome Institute"/>
            <person name="Haitjema C.H."/>
            <person name="Gilmore S.P."/>
            <person name="Henske J.K."/>
            <person name="Solomon K.V."/>
            <person name="De Groot R."/>
            <person name="Kuo A."/>
            <person name="Mondo S.J."/>
            <person name="Salamov A.A."/>
            <person name="Labutti K."/>
            <person name="Zhao Z."/>
            <person name="Chiniquy J."/>
            <person name="Barry K."/>
            <person name="Brewer H.M."/>
            <person name="Purvine S.O."/>
            <person name="Wright A.T."/>
            <person name="Boxma B."/>
            <person name="Van Alen T."/>
            <person name="Hackstein J.H."/>
            <person name="Baker S.E."/>
            <person name="Grigoriev I.V."/>
            <person name="O'Malley M.A."/>
        </authorList>
    </citation>
    <scope>NUCLEOTIDE SEQUENCE [LARGE SCALE GENOMIC DNA]</scope>
    <source>
        <strain evidence="2 3">S4</strain>
    </source>
</reference>
<gene>
    <name evidence="2" type="ORF">BCR32DRAFT_279928</name>
</gene>
<dbReference type="AlphaFoldDB" id="A0A1Y1X703"/>